<dbReference type="InterPro" id="IPR029058">
    <property type="entry name" value="AB_hydrolase_fold"/>
</dbReference>
<dbReference type="GO" id="GO:0045493">
    <property type="term" value="P:xylan catabolic process"/>
    <property type="evidence" value="ECO:0007669"/>
    <property type="project" value="UniProtKB-UniRule"/>
</dbReference>
<dbReference type="GO" id="GO:0005576">
    <property type="term" value="C:extracellular region"/>
    <property type="evidence" value="ECO:0007669"/>
    <property type="project" value="UniProtKB-SubCell"/>
</dbReference>
<dbReference type="Proteomes" id="UP001175000">
    <property type="component" value="Unassembled WGS sequence"/>
</dbReference>
<gene>
    <name evidence="13" type="ORF">B0T14DRAFT_570413</name>
</gene>
<evidence type="ECO:0000256" key="4">
    <source>
        <dbReference type="ARBA" id="ARBA00022651"/>
    </source>
</evidence>
<evidence type="ECO:0000313" key="13">
    <source>
        <dbReference type="EMBL" id="KAK0614478.1"/>
    </source>
</evidence>
<comment type="caution">
    <text evidence="13">The sequence shown here is derived from an EMBL/GenBank/DDBJ whole genome shotgun (WGS) entry which is preliminary data.</text>
</comment>
<keyword evidence="3 11" id="KW-0964">Secreted</keyword>
<keyword evidence="14" id="KW-1185">Reference proteome</keyword>
<evidence type="ECO:0000256" key="6">
    <source>
        <dbReference type="ARBA" id="ARBA00022801"/>
    </source>
</evidence>
<comment type="similarity">
    <text evidence="2 11">Belongs to the faeC family.</text>
</comment>
<dbReference type="GO" id="GO:0008236">
    <property type="term" value="F:serine-type peptidase activity"/>
    <property type="evidence" value="ECO:0007669"/>
    <property type="project" value="InterPro"/>
</dbReference>
<name>A0AA39WFJ9_9PEZI</name>
<comment type="subcellular location">
    <subcellularLocation>
        <location evidence="1 11">Secreted</location>
    </subcellularLocation>
</comment>
<evidence type="ECO:0000256" key="7">
    <source>
        <dbReference type="ARBA" id="ARBA00023277"/>
    </source>
</evidence>
<keyword evidence="7 11" id="KW-0119">Carbohydrate metabolism</keyword>
<keyword evidence="5 11" id="KW-0732">Signal</keyword>
<comment type="catalytic activity">
    <reaction evidence="10 11">
        <text>feruloyl-polysaccharide + H2O = ferulate + polysaccharide.</text>
        <dbReference type="EC" id="3.1.1.73"/>
    </reaction>
</comment>
<comment type="function">
    <text evidence="9 11">Involved in degradation of plant cell walls. Hydrolyzes the feruloyl-arabinose ester bond in arabinoxylans, and the feruloyl-galactose ester bond in pectin. Active against paranitrophenyl-acetate, methyl ferulate and wheat arabinoxylan.</text>
</comment>
<dbReference type="EMBL" id="JAULSU010000006">
    <property type="protein sequence ID" value="KAK0614478.1"/>
    <property type="molecule type" value="Genomic_DNA"/>
</dbReference>
<keyword evidence="8 11" id="KW-0624">Polysaccharide degradation</keyword>
<evidence type="ECO:0000256" key="5">
    <source>
        <dbReference type="ARBA" id="ARBA00022729"/>
    </source>
</evidence>
<feature type="domain" description="Peptidase S9 prolyl oligopeptidase catalytic" evidence="12">
    <location>
        <begin position="117"/>
        <end position="179"/>
    </location>
</feature>
<evidence type="ECO:0000256" key="11">
    <source>
        <dbReference type="RuleBase" id="RU367094"/>
    </source>
</evidence>
<evidence type="ECO:0000256" key="8">
    <source>
        <dbReference type="ARBA" id="ARBA00023326"/>
    </source>
</evidence>
<evidence type="ECO:0000256" key="2">
    <source>
        <dbReference type="ARBA" id="ARBA00010278"/>
    </source>
</evidence>
<dbReference type="InterPro" id="IPR043595">
    <property type="entry name" value="FaeB/C/D"/>
</dbReference>
<accession>A0AA39WFJ9</accession>
<dbReference type="AlphaFoldDB" id="A0AA39WFJ9"/>
<evidence type="ECO:0000256" key="3">
    <source>
        <dbReference type="ARBA" id="ARBA00022525"/>
    </source>
</evidence>
<keyword evidence="6 11" id="KW-0378">Hydrolase</keyword>
<evidence type="ECO:0000256" key="1">
    <source>
        <dbReference type="ARBA" id="ARBA00004613"/>
    </source>
</evidence>
<evidence type="ECO:0000256" key="10">
    <source>
        <dbReference type="ARBA" id="ARBA00034075"/>
    </source>
</evidence>
<evidence type="ECO:0000256" key="9">
    <source>
        <dbReference type="ARBA" id="ARBA00025250"/>
    </source>
</evidence>
<proteinExistence type="inferred from homology"/>
<dbReference type="GO" id="GO:0006508">
    <property type="term" value="P:proteolysis"/>
    <property type="evidence" value="ECO:0007669"/>
    <property type="project" value="InterPro"/>
</dbReference>
<protein>
    <recommendedName>
        <fullName evidence="11">Feruloyl esterase C</fullName>
        <ecNumber evidence="11">3.1.1.73</ecNumber>
    </recommendedName>
    <alternativeName>
        <fullName evidence="11">Ferulic acid esterase C</fullName>
    </alternativeName>
</protein>
<organism evidence="13 14">
    <name type="scientific">Immersiella caudata</name>
    <dbReference type="NCBI Taxonomy" id="314043"/>
    <lineage>
        <taxon>Eukaryota</taxon>
        <taxon>Fungi</taxon>
        <taxon>Dikarya</taxon>
        <taxon>Ascomycota</taxon>
        <taxon>Pezizomycotina</taxon>
        <taxon>Sordariomycetes</taxon>
        <taxon>Sordariomycetidae</taxon>
        <taxon>Sordariales</taxon>
        <taxon>Lasiosphaeriaceae</taxon>
        <taxon>Immersiella</taxon>
    </lineage>
</organism>
<sequence>MQAKLNFLAAAAVLLSIAVDGILGLPSPGCSKPATVASRNNTMTVNGKTRAYVVRLPQNYDTNKQYRLIFQFHWAHGSASQIINGGYATPYYGLPPLDKNKSAIYIIPEGLDEGGYQGWGNRNNQDVEFTDAMITTLQNGLCIDQNLIFAMGHSYGAGMSYALACARPNVFRAVAINSGGLISGCTGGTSPIAMYIQHSLRDSTLPIAGGEPFEIGRHLNIEYEGCAAGSPLTWVPYDGAPNDVGHVPAPKDAGAAASFTPENNWNFFSQFS</sequence>
<dbReference type="InterPro" id="IPR001375">
    <property type="entry name" value="Peptidase_S9_cat"/>
</dbReference>
<keyword evidence="4 11" id="KW-0858">Xylan degradation</keyword>
<reference evidence="13" key="1">
    <citation type="submission" date="2023-06" db="EMBL/GenBank/DDBJ databases">
        <title>Genome-scale phylogeny and comparative genomics of the fungal order Sordariales.</title>
        <authorList>
            <consortium name="Lawrence Berkeley National Laboratory"/>
            <person name="Hensen N."/>
            <person name="Bonometti L."/>
            <person name="Westerberg I."/>
            <person name="Brannstrom I.O."/>
            <person name="Guillou S."/>
            <person name="Cros-Aarteil S."/>
            <person name="Calhoun S."/>
            <person name="Haridas S."/>
            <person name="Kuo A."/>
            <person name="Mondo S."/>
            <person name="Pangilinan J."/>
            <person name="Riley R."/>
            <person name="Labutti K."/>
            <person name="Andreopoulos B."/>
            <person name="Lipzen A."/>
            <person name="Chen C."/>
            <person name="Yanf M."/>
            <person name="Daum C."/>
            <person name="Ng V."/>
            <person name="Clum A."/>
            <person name="Steindorff A."/>
            <person name="Ohm R."/>
            <person name="Martin F."/>
            <person name="Silar P."/>
            <person name="Natvig D."/>
            <person name="Lalanne C."/>
            <person name="Gautier V."/>
            <person name="Ament-Velasquez S.L."/>
            <person name="Kruys A."/>
            <person name="Hutchinson M.I."/>
            <person name="Powell A.J."/>
            <person name="Barry K."/>
            <person name="Miller A.N."/>
            <person name="Grigoriev I.V."/>
            <person name="Debuchy R."/>
            <person name="Gladieux P."/>
            <person name="Thoren M.H."/>
            <person name="Johannesson H."/>
        </authorList>
    </citation>
    <scope>NUCLEOTIDE SEQUENCE</scope>
    <source>
        <strain evidence="13">CBS 606.72</strain>
    </source>
</reference>
<dbReference type="EC" id="3.1.1.73" evidence="11"/>
<dbReference type="GO" id="GO:0030600">
    <property type="term" value="F:feruloyl esterase activity"/>
    <property type="evidence" value="ECO:0007669"/>
    <property type="project" value="UniProtKB-UniRule"/>
</dbReference>
<feature type="signal peptide" evidence="11">
    <location>
        <begin position="1"/>
        <end position="24"/>
    </location>
</feature>
<dbReference type="PANTHER" id="PTHR38050">
    <property type="match status" value="1"/>
</dbReference>
<dbReference type="PANTHER" id="PTHR38050:SF1">
    <property type="entry name" value="FERULOYL ESTERASE C"/>
    <property type="match status" value="1"/>
</dbReference>
<dbReference type="Pfam" id="PF00326">
    <property type="entry name" value="Peptidase_S9"/>
    <property type="match status" value="1"/>
</dbReference>
<evidence type="ECO:0000313" key="14">
    <source>
        <dbReference type="Proteomes" id="UP001175000"/>
    </source>
</evidence>
<feature type="chain" id="PRO_5041482553" description="Feruloyl esterase C" evidence="11">
    <location>
        <begin position="25"/>
        <end position="272"/>
    </location>
</feature>
<dbReference type="SUPFAM" id="SSF53474">
    <property type="entry name" value="alpha/beta-Hydrolases"/>
    <property type="match status" value="1"/>
</dbReference>
<evidence type="ECO:0000259" key="12">
    <source>
        <dbReference type="Pfam" id="PF00326"/>
    </source>
</evidence>
<dbReference type="Gene3D" id="3.40.50.1820">
    <property type="entry name" value="alpha/beta hydrolase"/>
    <property type="match status" value="1"/>
</dbReference>